<dbReference type="RefSeq" id="WP_223985727.1">
    <property type="nucleotide sequence ID" value="NZ_CAJZAG010000003.1"/>
</dbReference>
<dbReference type="EMBL" id="CAJZAG010000003">
    <property type="protein sequence ID" value="CAG9169970.1"/>
    <property type="molecule type" value="Genomic_DNA"/>
</dbReference>
<dbReference type="EC" id="3.1.1.-" evidence="2"/>
<dbReference type="GO" id="GO:0051499">
    <property type="term" value="F:D-aminoacyl-tRNA deacylase activity"/>
    <property type="evidence" value="ECO:0007669"/>
    <property type="project" value="UniProtKB-EC"/>
</dbReference>
<keyword evidence="2" id="KW-0963">Cytoplasm</keyword>
<sequence length="158" mass="16741">MIALIQRVSQARVTVGDRTTGEIGAGLLALVCAERGDTESQAERLLAKLLAYRVFSDEAGKMNLSVQNIDGQGNAGGLLVVSQFTLAADTNSGTRPSFTPAASPEDGRRLYEHFVGRARVAHPTVETGEFGAMMQVSLINDGPVTFWLRVPPGAAVRG</sequence>
<keyword evidence="2 3" id="KW-0378">Hydrolase</keyword>
<dbReference type="CDD" id="cd00563">
    <property type="entry name" value="Dtyr_deacylase"/>
    <property type="match status" value="1"/>
</dbReference>
<evidence type="ECO:0000313" key="4">
    <source>
        <dbReference type="Proteomes" id="UP000706525"/>
    </source>
</evidence>
<keyword evidence="4" id="KW-1185">Reference proteome</keyword>
<name>A0ABM8WRB3_9BURK</name>
<comment type="subcellular location">
    <subcellularLocation>
        <location evidence="2">Cytoplasm</location>
    </subcellularLocation>
</comment>
<dbReference type="Proteomes" id="UP000706525">
    <property type="component" value="Unassembled WGS sequence"/>
</dbReference>
<protein>
    <recommendedName>
        <fullName evidence="2">D-aminoacyl-tRNA deacylase</fullName>
        <shortName evidence="2">DTD</shortName>
        <ecNumber evidence="2">3.1.1.96</ecNumber>
    </recommendedName>
    <alternativeName>
        <fullName evidence="2">Gly-tRNA(Ala) deacylase</fullName>
        <ecNumber evidence="2">3.1.1.-</ecNumber>
    </alternativeName>
</protein>
<comment type="function">
    <text evidence="2">An aminoacyl-tRNA editing enzyme that deacylates mischarged D-aminoacyl-tRNAs. Also deacylates mischarged glycyl-tRNA(Ala), protecting cells against glycine mischarging by AlaRS. Acts via tRNA-based rather than protein-based catalysis; rejects L-amino acids rather than detecting D-amino acids in the active site. By recycling D-aminoacyl-tRNA to D-amino acids and free tRNA molecules, this enzyme counteracts the toxicity associated with the formation of D-aminoacyl-tRNA entities in vivo and helps enforce protein L-homochirality.</text>
</comment>
<dbReference type="SUPFAM" id="SSF69500">
    <property type="entry name" value="DTD-like"/>
    <property type="match status" value="1"/>
</dbReference>
<organism evidence="3 4">
    <name type="scientific">Cupriavidus pampae</name>
    <dbReference type="NCBI Taxonomy" id="659251"/>
    <lineage>
        <taxon>Bacteria</taxon>
        <taxon>Pseudomonadati</taxon>
        <taxon>Pseudomonadota</taxon>
        <taxon>Betaproteobacteria</taxon>
        <taxon>Burkholderiales</taxon>
        <taxon>Burkholderiaceae</taxon>
        <taxon>Cupriavidus</taxon>
    </lineage>
</organism>
<dbReference type="PANTHER" id="PTHR10472">
    <property type="entry name" value="D-TYROSYL-TRNA TYR DEACYLASE"/>
    <property type="match status" value="1"/>
</dbReference>
<dbReference type="HAMAP" id="MF_00518">
    <property type="entry name" value="Deacylase_Dtd"/>
    <property type="match status" value="1"/>
</dbReference>
<comment type="caution">
    <text evidence="3">The sequence shown here is derived from an EMBL/GenBank/DDBJ whole genome shotgun (WGS) entry which is preliminary data.</text>
</comment>
<comment type="domain">
    <text evidence="2">A Gly-cisPro motif from one monomer fits into the active site of the other monomer to allow specific chiral rejection of L-amino acids.</text>
</comment>
<dbReference type="EC" id="3.1.1.96" evidence="2"/>
<gene>
    <name evidence="2 3" type="primary">dtd</name>
    <name evidence="3" type="ORF">LMG32289_01940</name>
</gene>
<comment type="subunit">
    <text evidence="2">Homodimer.</text>
</comment>
<keyword evidence="2" id="KW-0694">RNA-binding</keyword>
<comment type="catalytic activity">
    <reaction evidence="2">
        <text>glycyl-tRNA(Ala) + H2O = tRNA(Ala) + glycine + H(+)</text>
        <dbReference type="Rhea" id="RHEA:53744"/>
        <dbReference type="Rhea" id="RHEA-COMP:9657"/>
        <dbReference type="Rhea" id="RHEA-COMP:13640"/>
        <dbReference type="ChEBI" id="CHEBI:15377"/>
        <dbReference type="ChEBI" id="CHEBI:15378"/>
        <dbReference type="ChEBI" id="CHEBI:57305"/>
        <dbReference type="ChEBI" id="CHEBI:78442"/>
        <dbReference type="ChEBI" id="CHEBI:78522"/>
    </reaction>
</comment>
<dbReference type="Gene3D" id="3.50.80.10">
    <property type="entry name" value="D-tyrosyl-tRNA(Tyr) deacylase"/>
    <property type="match status" value="1"/>
</dbReference>
<dbReference type="NCBIfam" id="TIGR00256">
    <property type="entry name" value="D-aminoacyl-tRNA deacylase"/>
    <property type="match status" value="1"/>
</dbReference>
<evidence type="ECO:0000256" key="2">
    <source>
        <dbReference type="HAMAP-Rule" id="MF_00518"/>
    </source>
</evidence>
<dbReference type="PANTHER" id="PTHR10472:SF5">
    <property type="entry name" value="D-AMINOACYL-TRNA DEACYLASE 1"/>
    <property type="match status" value="1"/>
</dbReference>
<comment type="catalytic activity">
    <reaction evidence="2">
        <text>a D-aminoacyl-tRNA + H2O = a tRNA + a D-alpha-amino acid + H(+)</text>
        <dbReference type="Rhea" id="RHEA:13953"/>
        <dbReference type="Rhea" id="RHEA-COMP:10123"/>
        <dbReference type="Rhea" id="RHEA-COMP:10124"/>
        <dbReference type="ChEBI" id="CHEBI:15377"/>
        <dbReference type="ChEBI" id="CHEBI:15378"/>
        <dbReference type="ChEBI" id="CHEBI:59871"/>
        <dbReference type="ChEBI" id="CHEBI:78442"/>
        <dbReference type="ChEBI" id="CHEBI:79333"/>
        <dbReference type="EC" id="3.1.1.96"/>
    </reaction>
</comment>
<proteinExistence type="inferred from homology"/>
<accession>A0ABM8WRB3</accession>
<keyword evidence="2" id="KW-0820">tRNA-binding</keyword>
<comment type="similarity">
    <text evidence="1 2">Belongs to the DTD family.</text>
</comment>
<dbReference type="InterPro" id="IPR003732">
    <property type="entry name" value="Daa-tRNA_deacyls_DTD"/>
</dbReference>
<evidence type="ECO:0000313" key="3">
    <source>
        <dbReference type="EMBL" id="CAG9169970.1"/>
    </source>
</evidence>
<evidence type="ECO:0000256" key="1">
    <source>
        <dbReference type="ARBA" id="ARBA00009673"/>
    </source>
</evidence>
<reference evidence="3 4" key="1">
    <citation type="submission" date="2021-08" db="EMBL/GenBank/DDBJ databases">
        <authorList>
            <person name="Peeters C."/>
        </authorList>
    </citation>
    <scope>NUCLEOTIDE SEQUENCE [LARGE SCALE GENOMIC DNA]</scope>
    <source>
        <strain evidence="3 4">LMG 32289</strain>
    </source>
</reference>
<feature type="short sequence motif" description="Gly-cisPro motif, important for rejection of L-amino acids" evidence="2">
    <location>
        <begin position="142"/>
        <end position="143"/>
    </location>
</feature>
<dbReference type="InterPro" id="IPR023509">
    <property type="entry name" value="DTD-like_sf"/>
</dbReference>
<dbReference type="Pfam" id="PF02580">
    <property type="entry name" value="Tyr_Deacylase"/>
    <property type="match status" value="1"/>
</dbReference>